<keyword evidence="4" id="KW-1185">Reference proteome</keyword>
<gene>
    <name evidence="3" type="ORF">EZ428_13760</name>
</gene>
<dbReference type="PANTHER" id="PTHR13847:SF287">
    <property type="entry name" value="FAD-DEPENDENT OXIDOREDUCTASE DOMAIN-CONTAINING PROTEIN 1"/>
    <property type="match status" value="1"/>
</dbReference>
<dbReference type="Pfam" id="PF01266">
    <property type="entry name" value="DAO"/>
    <property type="match status" value="1"/>
</dbReference>
<comment type="caution">
    <text evidence="3">The sequence shown here is derived from an EMBL/GenBank/DDBJ whole genome shotgun (WGS) entry which is preliminary data.</text>
</comment>
<evidence type="ECO:0000256" key="1">
    <source>
        <dbReference type="ARBA" id="ARBA00023002"/>
    </source>
</evidence>
<dbReference type="Gene3D" id="3.50.50.60">
    <property type="entry name" value="FAD/NAD(P)-binding domain"/>
    <property type="match status" value="2"/>
</dbReference>
<dbReference type="Proteomes" id="UP000292884">
    <property type="component" value="Unassembled WGS sequence"/>
</dbReference>
<dbReference type="SUPFAM" id="SSF51905">
    <property type="entry name" value="FAD/NAD(P)-binding domain"/>
    <property type="match status" value="1"/>
</dbReference>
<organism evidence="3 4">
    <name type="scientific">Pedobacter frigiditerrae</name>
    <dbReference type="NCBI Taxonomy" id="2530452"/>
    <lineage>
        <taxon>Bacteria</taxon>
        <taxon>Pseudomonadati</taxon>
        <taxon>Bacteroidota</taxon>
        <taxon>Sphingobacteriia</taxon>
        <taxon>Sphingobacteriales</taxon>
        <taxon>Sphingobacteriaceae</taxon>
        <taxon>Pedobacter</taxon>
    </lineage>
</organism>
<accession>A0A4R0MTF9</accession>
<evidence type="ECO:0000313" key="4">
    <source>
        <dbReference type="Proteomes" id="UP000292884"/>
    </source>
</evidence>
<sequence length="430" mass="46772">MTNPSSILPITSSTNKGNITIIGAGIIGLCSAYYLLKEGFKVTLLEQGDLINNCSSGNAGMIVPSHFVPLAAPGMISKGIKWMFDSKSPFYVKPSLNPALISWGLKFWKYSNQSHVDKSAEPLRDLHLLSKQLYDDLAKEPELDFGLEKKGILMLYKSQATGEEEIHLAKKAQSLGLDVEPLTAAQTQALEPDTALDILGSVHYRCDAHLSPSDLVQQLVAYLKKYGVEMITNCQVTGFETNAGKITAIKTTNETYTPDLVIMTGGSWLPELAKKADLNIPIMPGKGYSFMVEPNGHQIHHPSLLLEARVAVTPMNGQIRFGGTMEIAPMNDKTNMNRVEGIVNSIPNYYPDYQVPIPQIDKIWYGFRPCSPDGLPYIGFTQKLKNLIIAGGHGMMGVSLAPATGKLVAELAVGSKLSVGVGIYKADRFG</sequence>
<dbReference type="PANTHER" id="PTHR13847">
    <property type="entry name" value="SARCOSINE DEHYDROGENASE-RELATED"/>
    <property type="match status" value="1"/>
</dbReference>
<dbReference type="GO" id="GO:0016491">
    <property type="term" value="F:oxidoreductase activity"/>
    <property type="evidence" value="ECO:0007669"/>
    <property type="project" value="UniProtKB-KW"/>
</dbReference>
<reference evidence="3 4" key="1">
    <citation type="submission" date="2019-02" db="EMBL/GenBank/DDBJ databases">
        <title>Pedobacter sp. RP-1-13 sp. nov., isolated from Arctic soil.</title>
        <authorList>
            <person name="Dahal R.H."/>
        </authorList>
    </citation>
    <scope>NUCLEOTIDE SEQUENCE [LARGE SCALE GENOMIC DNA]</scope>
    <source>
        <strain evidence="3 4">RP-1-13</strain>
    </source>
</reference>
<dbReference type="OrthoDB" id="9794226at2"/>
<protein>
    <submittedName>
        <fullName evidence="3">FAD-dependent oxidoreductase</fullName>
    </submittedName>
</protein>
<dbReference type="EMBL" id="SJSK01000003">
    <property type="protein sequence ID" value="TCC90338.1"/>
    <property type="molecule type" value="Genomic_DNA"/>
</dbReference>
<evidence type="ECO:0000313" key="3">
    <source>
        <dbReference type="EMBL" id="TCC90338.1"/>
    </source>
</evidence>
<dbReference type="SUPFAM" id="SSF54373">
    <property type="entry name" value="FAD-linked reductases, C-terminal domain"/>
    <property type="match status" value="1"/>
</dbReference>
<feature type="domain" description="FAD dependent oxidoreductase" evidence="2">
    <location>
        <begin position="19"/>
        <end position="411"/>
    </location>
</feature>
<proteinExistence type="predicted"/>
<keyword evidence="1" id="KW-0560">Oxidoreductase</keyword>
<dbReference type="InterPro" id="IPR006076">
    <property type="entry name" value="FAD-dep_OxRdtase"/>
</dbReference>
<evidence type="ECO:0000259" key="2">
    <source>
        <dbReference type="Pfam" id="PF01266"/>
    </source>
</evidence>
<dbReference type="InterPro" id="IPR036188">
    <property type="entry name" value="FAD/NAD-bd_sf"/>
</dbReference>
<name>A0A4R0MTF9_9SPHI</name>
<dbReference type="GO" id="GO:0005737">
    <property type="term" value="C:cytoplasm"/>
    <property type="evidence" value="ECO:0007669"/>
    <property type="project" value="TreeGrafter"/>
</dbReference>
<dbReference type="AlphaFoldDB" id="A0A4R0MTF9"/>
<dbReference type="Gene3D" id="3.30.9.10">
    <property type="entry name" value="D-Amino Acid Oxidase, subunit A, domain 2"/>
    <property type="match status" value="1"/>
</dbReference>
<dbReference type="RefSeq" id="WP_131553739.1">
    <property type="nucleotide sequence ID" value="NZ_SJSK01000003.1"/>
</dbReference>